<dbReference type="PANTHER" id="PTHR43292:SF4">
    <property type="entry name" value="ACYL-COA DEHYDROGENASE FADE34"/>
    <property type="match status" value="1"/>
</dbReference>
<accession>A0A653FMQ2</accession>
<proteinExistence type="inferred from homology"/>
<dbReference type="Pfam" id="PF00441">
    <property type="entry name" value="Acyl-CoA_dh_1"/>
    <property type="match status" value="2"/>
</dbReference>
<dbReference type="InterPro" id="IPR052161">
    <property type="entry name" value="Mycobact_Acyl-CoA_DH"/>
</dbReference>
<keyword evidence="5" id="KW-0560">Oxidoreductase</keyword>
<dbReference type="SUPFAM" id="SSF56645">
    <property type="entry name" value="Acyl-CoA dehydrogenase NM domain-like"/>
    <property type="match status" value="2"/>
</dbReference>
<dbReference type="SUPFAM" id="SSF47203">
    <property type="entry name" value="Acyl-CoA dehydrogenase C-terminal domain-like"/>
    <property type="match status" value="2"/>
</dbReference>
<evidence type="ECO:0000256" key="5">
    <source>
        <dbReference type="ARBA" id="ARBA00023002"/>
    </source>
</evidence>
<dbReference type="KEGG" id="msh:LI98_32445"/>
<dbReference type="PANTHER" id="PTHR43292">
    <property type="entry name" value="ACYL-COA DEHYDROGENASE"/>
    <property type="match status" value="1"/>
</dbReference>
<dbReference type="Gene3D" id="2.40.110.10">
    <property type="entry name" value="Butyryl-CoA Dehydrogenase, subunit A, domain 2"/>
    <property type="match status" value="1"/>
</dbReference>
<organism evidence="6">
    <name type="scientific">Mycolicibacterium smegmatis</name>
    <name type="common">Mycobacterium smegmatis</name>
    <dbReference type="NCBI Taxonomy" id="1772"/>
    <lineage>
        <taxon>Bacteria</taxon>
        <taxon>Bacillati</taxon>
        <taxon>Actinomycetota</taxon>
        <taxon>Actinomycetes</taxon>
        <taxon>Mycobacteriales</taxon>
        <taxon>Mycobacteriaceae</taxon>
        <taxon>Mycolicibacterium</taxon>
    </lineage>
</organism>
<sequence length="752" mass="80188">MTAGPTATSLAITPEQHELTEAFGRFAAHHAPVSETRANLAALADGQLPVWWPDLVENGFHVVHVPERLGGQGGELADMACVLQAAGAAMLPGPLLHSAVVSAVLAGDDTALFKEIIAGTPAVVALPEHCDFVGRRTGEGWTLTGSSGAMPGMLAAQRVLVPFRCHDGGDDGVLRWAAVDPAGCDVEARTGTDLTTDLGVLRLHDHSVSDAALLTDVDTDHATNVTVAFTASVVAGIMQWCVRTVTEHLRTREQFGKPIGTFQAMQHKAAMLLVNSELATAAAWDAVRALSISDDPVQHRAAVATAVVTAVAPAPGLVLEALTMLGAIGFTWEHDLHLYWRRATSLAASLGPVSRWTRELGELSTPRELKVDLDSEENTADSQFRAHVADVLDRASALPEDTGGEDAPQGHGREFVTGARRDLLAEAGLIAPHWPAPWGCDATVRRLLVVDEEFARRLGLIRPSVGIAEWILPTIISAGTEDLQRRFIPETLRGQLAWCQLFSEPGAGSDLASLSTRAVRVDGGWQITGHKIWTSSAHRADYGALLARTDPDAPKHRGIGYFIVDMRSPGIEVHQITQASGRSEFNEVFLTDVFVPDDMLLGGPTSGWQLAISTMAHERVAISGYVHIDRMGALRNLVATATTEREPILQAIGEIDAYTNALKALGVRETLRLLDGQPPGPTSSIAKVATNVMLRRAAELTLGLAGRLALEQSSEPAVVAPYLDLPAELIGGGTTEIQLNIIAQMILGLPRK</sequence>
<dbReference type="Pfam" id="PF02771">
    <property type="entry name" value="Acyl-CoA_dh_N"/>
    <property type="match status" value="2"/>
</dbReference>
<dbReference type="InterPro" id="IPR037069">
    <property type="entry name" value="AcylCoA_DH/ox_N_sf"/>
</dbReference>
<dbReference type="GO" id="GO:0050660">
    <property type="term" value="F:flavin adenine dinucleotide binding"/>
    <property type="evidence" value="ECO:0007669"/>
    <property type="project" value="InterPro"/>
</dbReference>
<comment type="cofactor">
    <cofactor evidence="1">
        <name>FAD</name>
        <dbReference type="ChEBI" id="CHEBI:57692"/>
    </cofactor>
</comment>
<dbReference type="InterPro" id="IPR046373">
    <property type="entry name" value="Acyl-CoA_Oxase/DH_mid-dom_sf"/>
</dbReference>
<dbReference type="Pfam" id="PF02770">
    <property type="entry name" value="Acyl-CoA_dh_M"/>
    <property type="match status" value="1"/>
</dbReference>
<keyword evidence="3" id="KW-0285">Flavoprotein</keyword>
<evidence type="ECO:0000313" key="6">
    <source>
        <dbReference type="EMBL" id="VTP10371.1"/>
    </source>
</evidence>
<dbReference type="InterPro" id="IPR009100">
    <property type="entry name" value="AcylCoA_DH/oxidase_NM_dom_sf"/>
</dbReference>
<dbReference type="InterPro" id="IPR009075">
    <property type="entry name" value="AcylCo_DH/oxidase_C"/>
</dbReference>
<dbReference type="GO" id="GO:0016627">
    <property type="term" value="F:oxidoreductase activity, acting on the CH-CH group of donors"/>
    <property type="evidence" value="ECO:0007669"/>
    <property type="project" value="InterPro"/>
</dbReference>
<dbReference type="AlphaFoldDB" id="A0A653FMQ2"/>
<evidence type="ECO:0000256" key="1">
    <source>
        <dbReference type="ARBA" id="ARBA00001974"/>
    </source>
</evidence>
<evidence type="ECO:0000256" key="4">
    <source>
        <dbReference type="ARBA" id="ARBA00022827"/>
    </source>
</evidence>
<dbReference type="OMA" id="LYWRRAI"/>
<dbReference type="InterPro" id="IPR006091">
    <property type="entry name" value="Acyl-CoA_Oxase/DH_mid-dom"/>
</dbReference>
<dbReference type="InterPro" id="IPR013786">
    <property type="entry name" value="AcylCoA_DH/ox_N"/>
</dbReference>
<name>A0A653FMQ2_MYCSM</name>
<evidence type="ECO:0000256" key="2">
    <source>
        <dbReference type="ARBA" id="ARBA00009347"/>
    </source>
</evidence>
<dbReference type="Gene3D" id="1.10.540.10">
    <property type="entry name" value="Acyl-CoA dehydrogenase/oxidase, N-terminal domain"/>
    <property type="match status" value="2"/>
</dbReference>
<keyword evidence="4" id="KW-0274">FAD</keyword>
<dbReference type="Gene3D" id="1.20.140.10">
    <property type="entry name" value="Butyryl-CoA Dehydrogenase, subunit A, domain 3"/>
    <property type="match status" value="2"/>
</dbReference>
<evidence type="ECO:0000256" key="3">
    <source>
        <dbReference type="ARBA" id="ARBA00022630"/>
    </source>
</evidence>
<comment type="similarity">
    <text evidence="2">Belongs to the acyl-CoA dehydrogenase family.</text>
</comment>
<gene>
    <name evidence="6" type="primary">Acd_5</name>
    <name evidence="6" type="ORF">BIN_B_04713</name>
</gene>
<dbReference type="InterPro" id="IPR036250">
    <property type="entry name" value="AcylCo_DH-like_C"/>
</dbReference>
<dbReference type="KEGG" id="msn:LI99_32440"/>
<protein>
    <submittedName>
        <fullName evidence="6">Glutaryl-CoA dehydrogenase</fullName>
    </submittedName>
</protein>
<reference evidence="6" key="1">
    <citation type="submission" date="2019-05" db="EMBL/GenBank/DDBJ databases">
        <authorList>
            <person name="Naeem R."/>
            <person name="Antony C."/>
            <person name="Guan Q."/>
        </authorList>
    </citation>
    <scope>NUCLEOTIDE SEQUENCE</scope>
    <source>
        <strain evidence="6">1</strain>
    </source>
</reference>
<dbReference type="EMBL" id="LR589654">
    <property type="protein sequence ID" value="VTP10371.1"/>
    <property type="molecule type" value="Genomic_DNA"/>
</dbReference>
<dbReference type="GO" id="GO:0005886">
    <property type="term" value="C:plasma membrane"/>
    <property type="evidence" value="ECO:0007669"/>
    <property type="project" value="TreeGrafter"/>
</dbReference>
<dbReference type="FunFam" id="2.40.110.10:FF:000011">
    <property type="entry name" value="Acyl-CoA dehydrogenase FadE34"/>
    <property type="match status" value="1"/>
</dbReference>
<dbReference type="RefSeq" id="WP_011731362.1">
    <property type="nucleotide sequence ID" value="NZ_CP009495.1"/>
</dbReference>